<proteinExistence type="predicted"/>
<evidence type="ECO:0000313" key="2">
    <source>
        <dbReference type="Proteomes" id="UP001140234"/>
    </source>
</evidence>
<keyword evidence="2" id="KW-1185">Reference proteome</keyword>
<organism evidence="1 2">
    <name type="scientific">Coemansia nantahalensis</name>
    <dbReference type="NCBI Taxonomy" id="2789366"/>
    <lineage>
        <taxon>Eukaryota</taxon>
        <taxon>Fungi</taxon>
        <taxon>Fungi incertae sedis</taxon>
        <taxon>Zoopagomycota</taxon>
        <taxon>Kickxellomycotina</taxon>
        <taxon>Kickxellomycetes</taxon>
        <taxon>Kickxellales</taxon>
        <taxon>Kickxellaceae</taxon>
        <taxon>Coemansia</taxon>
    </lineage>
</organism>
<sequence length="133" mass="13901">EVDMPCVTPTNADPIPAGESFTIAQTLQRTAGGSLEPPRALTAEDFAVSSNHLPLTAVGADPLPEPAPGTSLPVAEPDPIWLTAQMLSTPAEIEELLSAAKKASRGAATKKYATARTVIRRVATKVEGRQKTT</sequence>
<feature type="non-terminal residue" evidence="1">
    <location>
        <position position="1"/>
    </location>
</feature>
<name>A0ACC1JYR7_9FUNG</name>
<accession>A0ACC1JYR7</accession>
<comment type="caution">
    <text evidence="1">The sequence shown here is derived from an EMBL/GenBank/DDBJ whole genome shotgun (WGS) entry which is preliminary data.</text>
</comment>
<reference evidence="1" key="1">
    <citation type="submission" date="2022-07" db="EMBL/GenBank/DDBJ databases">
        <title>Phylogenomic reconstructions and comparative analyses of Kickxellomycotina fungi.</title>
        <authorList>
            <person name="Reynolds N.K."/>
            <person name="Stajich J.E."/>
            <person name="Barry K."/>
            <person name="Grigoriev I.V."/>
            <person name="Crous P."/>
            <person name="Smith M.E."/>
        </authorList>
    </citation>
    <scope>NUCLEOTIDE SEQUENCE</scope>
    <source>
        <strain evidence="1">CBS 109366</strain>
    </source>
</reference>
<dbReference type="EMBL" id="JANBUJ010000819">
    <property type="protein sequence ID" value="KAJ2770001.1"/>
    <property type="molecule type" value="Genomic_DNA"/>
</dbReference>
<dbReference type="Proteomes" id="UP001140234">
    <property type="component" value="Unassembled WGS sequence"/>
</dbReference>
<protein>
    <submittedName>
        <fullName evidence="1">Uncharacterized protein</fullName>
    </submittedName>
</protein>
<evidence type="ECO:0000313" key="1">
    <source>
        <dbReference type="EMBL" id="KAJ2770001.1"/>
    </source>
</evidence>
<gene>
    <name evidence="1" type="ORF">IWQ57_002855</name>
</gene>